<dbReference type="Pfam" id="PF07690">
    <property type="entry name" value="MFS_1"/>
    <property type="match status" value="1"/>
</dbReference>
<dbReference type="PROSITE" id="PS51257">
    <property type="entry name" value="PROKAR_LIPOPROTEIN"/>
    <property type="match status" value="1"/>
</dbReference>
<dbReference type="SUPFAM" id="SSF103473">
    <property type="entry name" value="MFS general substrate transporter"/>
    <property type="match status" value="1"/>
</dbReference>
<evidence type="ECO:0000313" key="8">
    <source>
        <dbReference type="EMBL" id="MBL6457257.1"/>
    </source>
</evidence>
<sequence>MARFRRLPDPEAAAAPGVIPAPLPPMPWALLAACCFGMFAASSSGTTRAPFLIEMARDLDTSLPLVGNLMALTSVAWGIASVLAGAWSDRWGRRPFLAGGPVALALCMLGVAGAGSYVWVAVWATLGGGCSGAFTGVLMAEASARVVDRQRGRALGWVMAGQSLTLLVGVPLAAWIGAWVGWRGVHQVVAGIAVLAALSLVLTTLRPVPVAPGPRPPRTGTRAALTGPVLRLLAMGVAERICYGLIAVYFATFLQSTYGLSLAGVAVPLAVFAAGSILGTILGGQLADRLPDRRLTFAGAMIGAAGLAVVLFGWTPGLGTSVALGFAYVFVNAIARPSLMAALANVPEEHRGTVLGLNVTSASIGWLGAASLGGWMMAGWGFGGFGPLAAGIGLLGAVLALTGRQNRGV</sequence>
<organism evidence="8 9">
    <name type="scientific">Belnapia mucosa</name>
    <dbReference type="NCBI Taxonomy" id="2804532"/>
    <lineage>
        <taxon>Bacteria</taxon>
        <taxon>Pseudomonadati</taxon>
        <taxon>Pseudomonadota</taxon>
        <taxon>Alphaproteobacteria</taxon>
        <taxon>Acetobacterales</taxon>
        <taxon>Roseomonadaceae</taxon>
        <taxon>Belnapia</taxon>
    </lineage>
</organism>
<dbReference type="InterPro" id="IPR011701">
    <property type="entry name" value="MFS"/>
</dbReference>
<accession>A0ABS1V6K9</accession>
<evidence type="ECO:0000256" key="5">
    <source>
        <dbReference type="ARBA" id="ARBA00023136"/>
    </source>
</evidence>
<protein>
    <submittedName>
        <fullName evidence="8">MFS transporter</fullName>
    </submittedName>
</protein>
<feature type="transmembrane region" description="Helical" evidence="6">
    <location>
        <begin position="65"/>
        <end position="84"/>
    </location>
</feature>
<comment type="caution">
    <text evidence="8">The sequence shown here is derived from an EMBL/GenBank/DDBJ whole genome shotgun (WGS) entry which is preliminary data.</text>
</comment>
<dbReference type="CDD" id="cd17324">
    <property type="entry name" value="MFS_NepI_like"/>
    <property type="match status" value="1"/>
</dbReference>
<dbReference type="InterPro" id="IPR005829">
    <property type="entry name" value="Sugar_transporter_CS"/>
</dbReference>
<dbReference type="PANTHER" id="PTHR43124">
    <property type="entry name" value="PURINE EFFLUX PUMP PBUE"/>
    <property type="match status" value="1"/>
</dbReference>
<dbReference type="Proteomes" id="UP000606490">
    <property type="component" value="Unassembled WGS sequence"/>
</dbReference>
<dbReference type="EMBL" id="JAEUXJ010000007">
    <property type="protein sequence ID" value="MBL6457257.1"/>
    <property type="molecule type" value="Genomic_DNA"/>
</dbReference>
<evidence type="ECO:0000313" key="9">
    <source>
        <dbReference type="Proteomes" id="UP000606490"/>
    </source>
</evidence>
<dbReference type="PANTHER" id="PTHR43124:SF3">
    <property type="entry name" value="CHLORAMPHENICOL EFFLUX PUMP RV0191"/>
    <property type="match status" value="1"/>
</dbReference>
<evidence type="ECO:0000256" key="1">
    <source>
        <dbReference type="ARBA" id="ARBA00004651"/>
    </source>
</evidence>
<keyword evidence="9" id="KW-1185">Reference proteome</keyword>
<dbReference type="PROSITE" id="PS50850">
    <property type="entry name" value="MFS"/>
    <property type="match status" value="1"/>
</dbReference>
<dbReference type="RefSeq" id="WP_202826983.1">
    <property type="nucleotide sequence ID" value="NZ_JAEUXJ010000007.1"/>
</dbReference>
<feature type="transmembrane region" description="Helical" evidence="6">
    <location>
        <begin position="258"/>
        <end position="283"/>
    </location>
</feature>
<feature type="transmembrane region" description="Helical" evidence="6">
    <location>
        <begin position="355"/>
        <end position="378"/>
    </location>
</feature>
<feature type="transmembrane region" description="Helical" evidence="6">
    <location>
        <begin position="384"/>
        <end position="403"/>
    </location>
</feature>
<evidence type="ECO:0000256" key="3">
    <source>
        <dbReference type="ARBA" id="ARBA00022692"/>
    </source>
</evidence>
<dbReference type="InterPro" id="IPR036259">
    <property type="entry name" value="MFS_trans_sf"/>
</dbReference>
<evidence type="ECO:0000256" key="6">
    <source>
        <dbReference type="SAM" id="Phobius"/>
    </source>
</evidence>
<name>A0ABS1V6K9_9PROT</name>
<keyword evidence="2" id="KW-1003">Cell membrane</keyword>
<dbReference type="Gene3D" id="1.20.1250.20">
    <property type="entry name" value="MFS general substrate transporter like domains"/>
    <property type="match status" value="1"/>
</dbReference>
<proteinExistence type="predicted"/>
<keyword evidence="3 6" id="KW-0812">Transmembrane</keyword>
<dbReference type="PROSITE" id="PS00216">
    <property type="entry name" value="SUGAR_TRANSPORT_1"/>
    <property type="match status" value="1"/>
</dbReference>
<evidence type="ECO:0000259" key="7">
    <source>
        <dbReference type="PROSITE" id="PS50850"/>
    </source>
</evidence>
<evidence type="ECO:0000256" key="2">
    <source>
        <dbReference type="ARBA" id="ARBA00022475"/>
    </source>
</evidence>
<dbReference type="InterPro" id="IPR020846">
    <property type="entry name" value="MFS_dom"/>
</dbReference>
<feature type="transmembrane region" description="Helical" evidence="6">
    <location>
        <begin position="188"/>
        <end position="208"/>
    </location>
</feature>
<feature type="transmembrane region" description="Helical" evidence="6">
    <location>
        <begin position="154"/>
        <end position="182"/>
    </location>
</feature>
<feature type="domain" description="Major facilitator superfamily (MFS) profile" evidence="7">
    <location>
        <begin position="30"/>
        <end position="408"/>
    </location>
</feature>
<feature type="transmembrane region" description="Helical" evidence="6">
    <location>
        <begin position="229"/>
        <end position="252"/>
    </location>
</feature>
<feature type="transmembrane region" description="Helical" evidence="6">
    <location>
        <begin position="321"/>
        <end position="343"/>
    </location>
</feature>
<keyword evidence="5 6" id="KW-0472">Membrane</keyword>
<gene>
    <name evidence="8" type="ORF">JMJ55_18130</name>
</gene>
<reference evidence="8 9" key="1">
    <citation type="submission" date="2021-01" db="EMBL/GenBank/DDBJ databases">
        <title>Belnapia mucosa sp. nov. and Belnapia arida sp. nov., isolated from the Tabernas Desert (Almeria, Spain).</title>
        <authorList>
            <person name="Molina-Menor E."/>
            <person name="Vidal-Verdu A."/>
            <person name="Calonge A."/>
            <person name="Satari L."/>
            <person name="Pereto Magraner J."/>
            <person name="Porcar Miralles M."/>
        </authorList>
    </citation>
    <scope>NUCLEOTIDE SEQUENCE [LARGE SCALE GENOMIC DNA]</scope>
    <source>
        <strain evidence="8 9">T6</strain>
    </source>
</reference>
<keyword evidence="4 6" id="KW-1133">Transmembrane helix</keyword>
<feature type="transmembrane region" description="Helical" evidence="6">
    <location>
        <begin position="295"/>
        <end position="315"/>
    </location>
</feature>
<evidence type="ECO:0000256" key="4">
    <source>
        <dbReference type="ARBA" id="ARBA00022989"/>
    </source>
</evidence>
<dbReference type="InterPro" id="IPR050189">
    <property type="entry name" value="MFS_Efflux_Transporters"/>
</dbReference>
<comment type="subcellular location">
    <subcellularLocation>
        <location evidence="1">Cell membrane</location>
        <topology evidence="1">Multi-pass membrane protein</topology>
    </subcellularLocation>
</comment>
<feature type="transmembrane region" description="Helical" evidence="6">
    <location>
        <begin position="96"/>
        <end position="114"/>
    </location>
</feature>